<organism evidence="1 2">
    <name type="scientific">Vibrio azureus NBRC 104587</name>
    <dbReference type="NCBI Taxonomy" id="1219077"/>
    <lineage>
        <taxon>Bacteria</taxon>
        <taxon>Pseudomonadati</taxon>
        <taxon>Pseudomonadota</taxon>
        <taxon>Gammaproteobacteria</taxon>
        <taxon>Vibrionales</taxon>
        <taxon>Vibrionaceae</taxon>
        <taxon>Vibrio</taxon>
    </lineage>
</organism>
<evidence type="ECO:0000313" key="2">
    <source>
        <dbReference type="Proteomes" id="UP000016567"/>
    </source>
</evidence>
<dbReference type="eggNOG" id="ENOG50334TS">
    <property type="taxonomic scope" value="Bacteria"/>
</dbReference>
<name>U3ATN6_9VIBR</name>
<dbReference type="RefSeq" id="WP_021710863.1">
    <property type="nucleotide sequence ID" value="NZ_BAOB01000500.1"/>
</dbReference>
<sequence length="322" mass="37304">MNQSVVNPYLSGDDQVSKKYREMLYSCLDILDDYATPTQLRKLKKELQLGGSTFNEAKFLQAACETSVAASIASSFPQTFVYEPKLNPPSDVDCSFSYNGFKFNIEVKCPDFTKAHAQQERNTFNIGAFGRMPEFKDTAKMLSDLFESKGNAFEVQPHMDNKLKDYLLSAQKKFSSEVKSKELNVLLVCCDTAMDMQKWFHYMYGMQGLLTPESFYNPLEYERVDVVILTNLYHRHYSYKDKLKIEDHWSFGKAFNLIFKNRSLNKGKDEVIWALVDTIPNFSREIVDYLSSLQEIEKHFAIPMFVRSKLNADKQCYFEPKT</sequence>
<proteinExistence type="predicted"/>
<keyword evidence="2" id="KW-1185">Reference proteome</keyword>
<dbReference type="EMBL" id="BATL01000062">
    <property type="protein sequence ID" value="GAD77120.1"/>
    <property type="molecule type" value="Genomic_DNA"/>
</dbReference>
<dbReference type="Proteomes" id="UP000016567">
    <property type="component" value="Unassembled WGS sequence"/>
</dbReference>
<protein>
    <recommendedName>
        <fullName evidence="3">Restriction endonuclease</fullName>
    </recommendedName>
</protein>
<gene>
    <name evidence="1" type="ORF">VAZ01S_062_00230</name>
</gene>
<dbReference type="STRING" id="1219077.VAZ01S_062_00230"/>
<accession>U3ATN6</accession>
<dbReference type="OrthoDB" id="1227232at2"/>
<dbReference type="AlphaFoldDB" id="U3ATN6"/>
<evidence type="ECO:0008006" key="3">
    <source>
        <dbReference type="Google" id="ProtNLM"/>
    </source>
</evidence>
<evidence type="ECO:0000313" key="1">
    <source>
        <dbReference type="EMBL" id="GAD77120.1"/>
    </source>
</evidence>
<comment type="caution">
    <text evidence="1">The sequence shown here is derived from an EMBL/GenBank/DDBJ whole genome shotgun (WGS) entry which is preliminary data.</text>
</comment>
<reference evidence="1 2" key="1">
    <citation type="submission" date="2013-09" db="EMBL/GenBank/DDBJ databases">
        <title>Whole genome shotgun sequence of Vibrio azureus NBRC 104587.</title>
        <authorList>
            <person name="Isaki S."/>
            <person name="Hosoyama A."/>
            <person name="Numata M."/>
            <person name="Hashimoto M."/>
            <person name="Hosoyama Y."/>
            <person name="Tsuchikane K."/>
            <person name="Noguchi M."/>
            <person name="Hirakata S."/>
            <person name="Ichikawa N."/>
            <person name="Ohji S."/>
            <person name="Yamazoe A."/>
            <person name="Fujita N."/>
        </authorList>
    </citation>
    <scope>NUCLEOTIDE SEQUENCE [LARGE SCALE GENOMIC DNA]</scope>
    <source>
        <strain evidence="1 2">NBRC 104587</strain>
    </source>
</reference>